<dbReference type="Gene3D" id="3.30.450.410">
    <property type="match status" value="1"/>
</dbReference>
<accession>Q1AV51</accession>
<dbReference type="STRING" id="266117.Rxyl_1768"/>
<gene>
    <name evidence="1" type="ordered locus">Rxyl_1768</name>
</gene>
<dbReference type="InterPro" id="IPR004927">
    <property type="entry name" value="MerB"/>
</dbReference>
<keyword evidence="2" id="KW-1185">Reference proteome</keyword>
<dbReference type="InterPro" id="IPR053717">
    <property type="entry name" value="MerB_lyase_sf"/>
</dbReference>
<dbReference type="HOGENOM" id="CLU_116127_0_0_11"/>
<dbReference type="SUPFAM" id="SSF160387">
    <property type="entry name" value="NosL/MerB-like"/>
    <property type="match status" value="1"/>
</dbReference>
<reference evidence="1 2" key="1">
    <citation type="submission" date="2006-06" db="EMBL/GenBank/DDBJ databases">
        <title>Complete sequence of Rubrobacter xylanophilus DSM 9941.</title>
        <authorList>
            <consortium name="US DOE Joint Genome Institute"/>
            <person name="Copeland A."/>
            <person name="Lucas S."/>
            <person name="Lapidus A."/>
            <person name="Barry K."/>
            <person name="Detter J.C."/>
            <person name="Glavina del Rio T."/>
            <person name="Hammon N."/>
            <person name="Israni S."/>
            <person name="Dalin E."/>
            <person name="Tice H."/>
            <person name="Pitluck S."/>
            <person name="Munk A.C."/>
            <person name="Brettin T."/>
            <person name="Bruce D."/>
            <person name="Han C."/>
            <person name="Tapia R."/>
            <person name="Gilna P."/>
            <person name="Schmutz J."/>
            <person name="Larimer F."/>
            <person name="Land M."/>
            <person name="Hauser L."/>
            <person name="Kyrpides N."/>
            <person name="Lykidis A."/>
            <person name="da Costa M.S."/>
            <person name="Rainey F.A."/>
            <person name="Empadinhas N."/>
            <person name="Jolivet E."/>
            <person name="Battista J.R."/>
            <person name="Richardson P."/>
        </authorList>
    </citation>
    <scope>NUCLEOTIDE SEQUENCE [LARGE SCALE GENOMIC DNA]</scope>
    <source>
        <strain evidence="2">DSM 9941 / NBRC 16129 / PRD-1</strain>
    </source>
</reference>
<name>Q1AV51_RUBXD</name>
<dbReference type="AlphaFoldDB" id="Q1AV51"/>
<dbReference type="GO" id="GO:0018836">
    <property type="term" value="F:alkylmercury lyase activity"/>
    <property type="evidence" value="ECO:0007669"/>
    <property type="project" value="InterPro"/>
</dbReference>
<dbReference type="Proteomes" id="UP000006637">
    <property type="component" value="Chromosome"/>
</dbReference>
<organism evidence="1 2">
    <name type="scientific">Rubrobacter xylanophilus (strain DSM 9941 / JCM 11954 / NBRC 16129 / PRD-1)</name>
    <dbReference type="NCBI Taxonomy" id="266117"/>
    <lineage>
        <taxon>Bacteria</taxon>
        <taxon>Bacillati</taxon>
        <taxon>Actinomycetota</taxon>
        <taxon>Rubrobacteria</taxon>
        <taxon>Rubrobacterales</taxon>
        <taxon>Rubrobacteraceae</taxon>
        <taxon>Rubrobacter</taxon>
    </lineage>
</organism>
<dbReference type="KEGG" id="rxy:Rxyl_1768"/>
<dbReference type="eggNOG" id="ENOG5033HIH">
    <property type="taxonomic scope" value="Bacteria"/>
</dbReference>
<protein>
    <submittedName>
        <fullName evidence="1">Alkylmercury lyase</fullName>
    </submittedName>
</protein>
<dbReference type="RefSeq" id="WP_011564744.1">
    <property type="nucleotide sequence ID" value="NC_008148.1"/>
</dbReference>
<dbReference type="EMBL" id="CP000386">
    <property type="protein sequence ID" value="ABG04727.1"/>
    <property type="molecule type" value="Genomic_DNA"/>
</dbReference>
<evidence type="ECO:0000313" key="2">
    <source>
        <dbReference type="Proteomes" id="UP000006637"/>
    </source>
</evidence>
<sequence length="190" mass="20515">MGYERIELPEELRERLLEVFGLPRDARLRTLGDLTEAFAGETPRPRPEDLISEGETRHEARVNGEAVHTHCFMDALMLPAVLGEERVAVRSESPAGGTVAALVTEDGVDASPAGAVVSFGVARAGEGPVQATLCPYLNAFPSREDYERWAAERTDAVTIPLPIEDAFALARDWATVGEREAPEGGVGCRC</sequence>
<dbReference type="Pfam" id="PF03243">
    <property type="entry name" value="MerB"/>
    <property type="match status" value="1"/>
</dbReference>
<dbReference type="OrthoDB" id="7185309at2"/>
<keyword evidence="1" id="KW-0456">Lyase</keyword>
<evidence type="ECO:0000313" key="1">
    <source>
        <dbReference type="EMBL" id="ABG04727.1"/>
    </source>
</evidence>
<proteinExistence type="predicted"/>